<dbReference type="InterPro" id="IPR009081">
    <property type="entry name" value="PP-bd_ACP"/>
</dbReference>
<dbReference type="HAMAP" id="MF_01217">
    <property type="entry name" value="Acyl_carrier"/>
    <property type="match status" value="1"/>
</dbReference>
<evidence type="ECO:0000256" key="2">
    <source>
        <dbReference type="ARBA" id="ARBA00022450"/>
    </source>
</evidence>
<accession>A0A9P7XSU3</accession>
<keyword evidence="4" id="KW-0444">Lipid biosynthesis</keyword>
<dbReference type="AlphaFoldDB" id="A0A9P7XSU3"/>
<dbReference type="PANTHER" id="PTHR20863">
    <property type="entry name" value="ACYL CARRIER PROTEIN"/>
    <property type="match status" value="1"/>
</dbReference>
<dbReference type="OrthoDB" id="448946at2759"/>
<dbReference type="PROSITE" id="PS50075">
    <property type="entry name" value="CARRIER"/>
    <property type="match status" value="1"/>
</dbReference>
<dbReference type="GO" id="GO:0009245">
    <property type="term" value="P:lipid A biosynthetic process"/>
    <property type="evidence" value="ECO:0007669"/>
    <property type="project" value="TreeGrafter"/>
</dbReference>
<evidence type="ECO:0000256" key="4">
    <source>
        <dbReference type="RuleBase" id="RU000722"/>
    </source>
</evidence>
<dbReference type="Pfam" id="PF00550">
    <property type="entry name" value="PP-binding"/>
    <property type="match status" value="1"/>
</dbReference>
<dbReference type="GO" id="GO:0000036">
    <property type="term" value="F:acyl carrier activity"/>
    <property type="evidence" value="ECO:0007669"/>
    <property type="project" value="TreeGrafter"/>
</dbReference>
<comment type="function">
    <text evidence="4">Carrier of the growing fatty acid chain in fatty acid biosynthesis.</text>
</comment>
<dbReference type="EMBL" id="JAHRHY010000010">
    <property type="protein sequence ID" value="KAG9066482.1"/>
    <property type="molecule type" value="Genomic_DNA"/>
</dbReference>
<dbReference type="Proteomes" id="UP000707451">
    <property type="component" value="Unassembled WGS sequence"/>
</dbReference>
<keyword evidence="4" id="KW-0275">Fatty acid biosynthesis</keyword>
<dbReference type="GO" id="GO:0000035">
    <property type="term" value="F:acyl binding"/>
    <property type="evidence" value="ECO:0007669"/>
    <property type="project" value="TreeGrafter"/>
</dbReference>
<sequence>MDSHSSLATEELVKGIIREHFRVTKVENNSSLAGDLGAKEQDIVELAMTLEEKLDIQIPDEEAEKLTTVQSVIDFVINAQRG</sequence>
<evidence type="ECO:0000259" key="5">
    <source>
        <dbReference type="PROSITE" id="PS50075"/>
    </source>
</evidence>
<protein>
    <recommendedName>
        <fullName evidence="4">Acyl carrier protein</fullName>
    </recommendedName>
</protein>
<dbReference type="InterPro" id="IPR003231">
    <property type="entry name" value="ACP"/>
</dbReference>
<keyword evidence="7" id="KW-1185">Reference proteome</keyword>
<reference evidence="6" key="1">
    <citation type="submission" date="2021-06" db="EMBL/GenBank/DDBJ databases">
        <title>Genome Sequence of Mortierella hyaline Strain SCG-10, a Cold-Adapted, Nitrate-Reducing Fungus Isolated from Soil in Minnesota, USA.</title>
        <authorList>
            <person name="Aldossari N."/>
        </authorList>
    </citation>
    <scope>NUCLEOTIDE SEQUENCE</scope>
    <source>
        <strain evidence="6">SCG-10</strain>
    </source>
</reference>
<comment type="similarity">
    <text evidence="1">Belongs to the acyl carrier protein (ACP) family.</text>
</comment>
<name>A0A9P7XSU3_9FUNG</name>
<evidence type="ECO:0000313" key="6">
    <source>
        <dbReference type="EMBL" id="KAG9066482.1"/>
    </source>
</evidence>
<dbReference type="GO" id="GO:0005829">
    <property type="term" value="C:cytosol"/>
    <property type="evidence" value="ECO:0007669"/>
    <property type="project" value="TreeGrafter"/>
</dbReference>
<dbReference type="SUPFAM" id="SSF47336">
    <property type="entry name" value="ACP-like"/>
    <property type="match status" value="1"/>
</dbReference>
<comment type="caution">
    <text evidence="6">The sequence shown here is derived from an EMBL/GenBank/DDBJ whole genome shotgun (WGS) entry which is preliminary data.</text>
</comment>
<gene>
    <name evidence="6" type="ORF">KI688_001709</name>
</gene>
<keyword evidence="4" id="KW-0443">Lipid metabolism</keyword>
<dbReference type="Gene3D" id="1.10.1200.10">
    <property type="entry name" value="ACP-like"/>
    <property type="match status" value="1"/>
</dbReference>
<evidence type="ECO:0000313" key="7">
    <source>
        <dbReference type="Proteomes" id="UP000707451"/>
    </source>
</evidence>
<keyword evidence="4" id="KW-0276">Fatty acid metabolism</keyword>
<dbReference type="GO" id="GO:0016020">
    <property type="term" value="C:membrane"/>
    <property type="evidence" value="ECO:0007669"/>
    <property type="project" value="GOC"/>
</dbReference>
<evidence type="ECO:0000256" key="3">
    <source>
        <dbReference type="ARBA" id="ARBA00022553"/>
    </source>
</evidence>
<organism evidence="6 7">
    <name type="scientific">Linnemannia hyalina</name>
    <dbReference type="NCBI Taxonomy" id="64524"/>
    <lineage>
        <taxon>Eukaryota</taxon>
        <taxon>Fungi</taxon>
        <taxon>Fungi incertae sedis</taxon>
        <taxon>Mucoromycota</taxon>
        <taxon>Mortierellomycotina</taxon>
        <taxon>Mortierellomycetes</taxon>
        <taxon>Mortierellales</taxon>
        <taxon>Mortierellaceae</taxon>
        <taxon>Linnemannia</taxon>
    </lineage>
</organism>
<feature type="domain" description="Carrier" evidence="5">
    <location>
        <begin position="4"/>
        <end position="80"/>
    </location>
</feature>
<keyword evidence="3" id="KW-0597">Phosphoprotein</keyword>
<keyword evidence="2 4" id="KW-0596">Phosphopantetheine</keyword>
<evidence type="ECO:0000256" key="1">
    <source>
        <dbReference type="ARBA" id="ARBA00010930"/>
    </source>
</evidence>
<proteinExistence type="inferred from homology"/>
<dbReference type="InterPro" id="IPR036736">
    <property type="entry name" value="ACP-like_sf"/>
</dbReference>
<dbReference type="PANTHER" id="PTHR20863:SF76">
    <property type="entry name" value="CARRIER DOMAIN-CONTAINING PROTEIN"/>
    <property type="match status" value="1"/>
</dbReference>